<feature type="region of interest" description="Disordered" evidence="1">
    <location>
        <begin position="14"/>
        <end position="57"/>
    </location>
</feature>
<protein>
    <submittedName>
        <fullName evidence="2">Uncharacterized protein</fullName>
    </submittedName>
</protein>
<proteinExistence type="predicted"/>
<feature type="compositionally biased region" description="Low complexity" evidence="1">
    <location>
        <begin position="36"/>
        <end position="54"/>
    </location>
</feature>
<dbReference type="AlphaFoldDB" id="A0A166MZN0"/>
<evidence type="ECO:0000313" key="2">
    <source>
        <dbReference type="EMBL" id="KZV78593.1"/>
    </source>
</evidence>
<dbReference type="InParanoid" id="A0A166MZN0"/>
<gene>
    <name evidence="2" type="ORF">EXIGLDRAFT_783580</name>
</gene>
<accession>A0A166MZN0</accession>
<keyword evidence="3" id="KW-1185">Reference proteome</keyword>
<name>A0A166MZN0_EXIGL</name>
<evidence type="ECO:0000256" key="1">
    <source>
        <dbReference type="SAM" id="MobiDB-lite"/>
    </source>
</evidence>
<dbReference type="Proteomes" id="UP000077266">
    <property type="component" value="Unassembled WGS sequence"/>
</dbReference>
<sequence>MELDDADKAALADLIGTENMREGLTSDAGREDTQGSADTSTTRRTSSTRIAAAEAAREGKRRKVAHVLVRNFKFLDHPGAVSALKLRTDDYVSTVSWAADEQSRLSKPGMQGKSSAGLRKIVDEMNKIAADSQTTNTDTVLAVPNA</sequence>
<reference evidence="2 3" key="1">
    <citation type="journal article" date="2016" name="Mol. Biol. Evol.">
        <title>Comparative Genomics of Early-Diverging Mushroom-Forming Fungi Provides Insights into the Origins of Lignocellulose Decay Capabilities.</title>
        <authorList>
            <person name="Nagy L.G."/>
            <person name="Riley R."/>
            <person name="Tritt A."/>
            <person name="Adam C."/>
            <person name="Daum C."/>
            <person name="Floudas D."/>
            <person name="Sun H."/>
            <person name="Yadav J.S."/>
            <person name="Pangilinan J."/>
            <person name="Larsson K.H."/>
            <person name="Matsuura K."/>
            <person name="Barry K."/>
            <person name="Labutti K."/>
            <person name="Kuo R."/>
            <person name="Ohm R.A."/>
            <person name="Bhattacharya S.S."/>
            <person name="Shirouzu T."/>
            <person name="Yoshinaga Y."/>
            <person name="Martin F.M."/>
            <person name="Grigoriev I.V."/>
            <person name="Hibbett D.S."/>
        </authorList>
    </citation>
    <scope>NUCLEOTIDE SEQUENCE [LARGE SCALE GENOMIC DNA]</scope>
    <source>
        <strain evidence="2 3">HHB12029</strain>
    </source>
</reference>
<organism evidence="2 3">
    <name type="scientific">Exidia glandulosa HHB12029</name>
    <dbReference type="NCBI Taxonomy" id="1314781"/>
    <lineage>
        <taxon>Eukaryota</taxon>
        <taxon>Fungi</taxon>
        <taxon>Dikarya</taxon>
        <taxon>Basidiomycota</taxon>
        <taxon>Agaricomycotina</taxon>
        <taxon>Agaricomycetes</taxon>
        <taxon>Auriculariales</taxon>
        <taxon>Exidiaceae</taxon>
        <taxon>Exidia</taxon>
    </lineage>
</organism>
<evidence type="ECO:0000313" key="3">
    <source>
        <dbReference type="Proteomes" id="UP000077266"/>
    </source>
</evidence>
<dbReference type="EMBL" id="KV426830">
    <property type="protein sequence ID" value="KZV78593.1"/>
    <property type="molecule type" value="Genomic_DNA"/>
</dbReference>